<accession>A4RTC5</accession>
<reference evidence="2 3" key="1">
    <citation type="journal article" date="2007" name="Proc. Natl. Acad. Sci. U.S.A.">
        <title>The tiny eukaryote Ostreococcus provides genomic insights into the paradox of plankton speciation.</title>
        <authorList>
            <person name="Palenik B."/>
            <person name="Grimwood J."/>
            <person name="Aerts A."/>
            <person name="Rouze P."/>
            <person name="Salamov A."/>
            <person name="Putnam N."/>
            <person name="Dupont C."/>
            <person name="Jorgensen R."/>
            <person name="Derelle E."/>
            <person name="Rombauts S."/>
            <person name="Zhou K."/>
            <person name="Otillar R."/>
            <person name="Merchant S.S."/>
            <person name="Podell S."/>
            <person name="Gaasterland T."/>
            <person name="Napoli C."/>
            <person name="Gendler K."/>
            <person name="Manuell A."/>
            <person name="Tai V."/>
            <person name="Vallon O."/>
            <person name="Piganeau G."/>
            <person name="Jancek S."/>
            <person name="Heijde M."/>
            <person name="Jabbari K."/>
            <person name="Bowler C."/>
            <person name="Lohr M."/>
            <person name="Robbens S."/>
            <person name="Werner G."/>
            <person name="Dubchak I."/>
            <person name="Pazour G.J."/>
            <person name="Ren Q."/>
            <person name="Paulsen I."/>
            <person name="Delwiche C."/>
            <person name="Schmutz J."/>
            <person name="Rokhsar D."/>
            <person name="Van de Peer Y."/>
            <person name="Moreau H."/>
            <person name="Grigoriev I.V."/>
        </authorList>
    </citation>
    <scope>NUCLEOTIDE SEQUENCE [LARGE SCALE GENOMIC DNA]</scope>
    <source>
        <strain evidence="2 3">CCE9901</strain>
    </source>
</reference>
<feature type="region of interest" description="Disordered" evidence="1">
    <location>
        <begin position="103"/>
        <end position="129"/>
    </location>
</feature>
<dbReference type="GeneID" id="5000184"/>
<evidence type="ECO:0000313" key="3">
    <source>
        <dbReference type="Proteomes" id="UP000001568"/>
    </source>
</evidence>
<protein>
    <submittedName>
        <fullName evidence="2">Uncharacterized protein</fullName>
    </submittedName>
</protein>
<dbReference type="KEGG" id="olu:OSTLU_29926"/>
<feature type="region of interest" description="Disordered" evidence="1">
    <location>
        <begin position="77"/>
        <end position="96"/>
    </location>
</feature>
<keyword evidence="3" id="KW-1185">Reference proteome</keyword>
<evidence type="ECO:0000256" key="1">
    <source>
        <dbReference type="SAM" id="MobiDB-lite"/>
    </source>
</evidence>
<dbReference type="OMA" id="YEVQQHI"/>
<proteinExistence type="predicted"/>
<sequence>MSVNVQTSLDQHGLTADEQMAVFAYMNRSQQVNAYEVQQHIANGTIKSFGKGILGEAQTKKLNEASRQKSALEIMGEHERAKQRAKAERRAAKEAKVAARLEREEFERTGGQVKMSKKERKRMEMDMED</sequence>
<dbReference type="HOGENOM" id="CLU_1952446_0_0_1"/>
<name>A4RTC5_OSTLU</name>
<organism evidence="2 3">
    <name type="scientific">Ostreococcus lucimarinus (strain CCE9901)</name>
    <dbReference type="NCBI Taxonomy" id="436017"/>
    <lineage>
        <taxon>Eukaryota</taxon>
        <taxon>Viridiplantae</taxon>
        <taxon>Chlorophyta</taxon>
        <taxon>Mamiellophyceae</taxon>
        <taxon>Mamiellales</taxon>
        <taxon>Bathycoccaceae</taxon>
        <taxon>Ostreococcus</taxon>
    </lineage>
</organism>
<dbReference type="Proteomes" id="UP000001568">
    <property type="component" value="Chromosome 2"/>
</dbReference>
<dbReference type="RefSeq" id="XP_001416337.1">
    <property type="nucleotide sequence ID" value="XM_001416300.1"/>
</dbReference>
<dbReference type="Gramene" id="ABO94630">
    <property type="protein sequence ID" value="ABO94630"/>
    <property type="gene ID" value="OSTLU_29926"/>
</dbReference>
<dbReference type="EMBL" id="CP000582">
    <property type="protein sequence ID" value="ABO94630.1"/>
    <property type="molecule type" value="Genomic_DNA"/>
</dbReference>
<gene>
    <name evidence="2" type="ORF">OSTLU_29926</name>
</gene>
<evidence type="ECO:0000313" key="2">
    <source>
        <dbReference type="EMBL" id="ABO94630.1"/>
    </source>
</evidence>
<dbReference type="OrthoDB" id="10390853at2759"/>
<dbReference type="AlphaFoldDB" id="A4RTC5"/>